<reference evidence="1 2" key="1">
    <citation type="submission" date="2021-08" db="EMBL/GenBank/DDBJ databases">
        <title>Draft Genome Sequence of Phanerochaete sordida strain YK-624.</title>
        <authorList>
            <person name="Mori T."/>
            <person name="Dohra H."/>
            <person name="Suzuki T."/>
            <person name="Kawagishi H."/>
            <person name="Hirai H."/>
        </authorList>
    </citation>
    <scope>NUCLEOTIDE SEQUENCE [LARGE SCALE GENOMIC DNA]</scope>
    <source>
        <strain evidence="1 2">YK-624</strain>
    </source>
</reference>
<dbReference type="EMBL" id="BPQB01000054">
    <property type="protein sequence ID" value="GJE95959.1"/>
    <property type="molecule type" value="Genomic_DNA"/>
</dbReference>
<proteinExistence type="predicted"/>
<accession>A0A9P3GM42</accession>
<keyword evidence="2" id="KW-1185">Reference proteome</keyword>
<dbReference type="AlphaFoldDB" id="A0A9P3GM42"/>
<evidence type="ECO:0000313" key="2">
    <source>
        <dbReference type="Proteomes" id="UP000703269"/>
    </source>
</evidence>
<organism evidence="1 2">
    <name type="scientific">Phanerochaete sordida</name>
    <dbReference type="NCBI Taxonomy" id="48140"/>
    <lineage>
        <taxon>Eukaryota</taxon>
        <taxon>Fungi</taxon>
        <taxon>Dikarya</taxon>
        <taxon>Basidiomycota</taxon>
        <taxon>Agaricomycotina</taxon>
        <taxon>Agaricomycetes</taxon>
        <taxon>Polyporales</taxon>
        <taxon>Phanerochaetaceae</taxon>
        <taxon>Phanerochaete</taxon>
    </lineage>
</organism>
<evidence type="ECO:0000313" key="1">
    <source>
        <dbReference type="EMBL" id="GJE95959.1"/>
    </source>
</evidence>
<name>A0A9P3GM42_9APHY</name>
<comment type="caution">
    <text evidence="1">The sequence shown here is derived from an EMBL/GenBank/DDBJ whole genome shotgun (WGS) entry which is preliminary data.</text>
</comment>
<sequence length="132" mass="13762">MRRAGFPSRRDPAGAVTRPVSSVWLGRPAGAVAGTVILGSAPAGGADTRRNATNESSSSRVLLPFTPDISTILHRPPTMFSFEQATVSAAAADASFSCTAAVPVSFMSTWHNICPKCKKHIGPDGHCPKCTP</sequence>
<gene>
    <name evidence="1" type="ORF">PsYK624_121520</name>
</gene>
<dbReference type="Proteomes" id="UP000703269">
    <property type="component" value="Unassembled WGS sequence"/>
</dbReference>
<protein>
    <submittedName>
        <fullName evidence="1">Uncharacterized protein</fullName>
    </submittedName>
</protein>